<protein>
    <recommendedName>
        <fullName evidence="4">Phenazine biosynthesis-like protein</fullName>
    </recommendedName>
</protein>
<dbReference type="InterPro" id="IPR003719">
    <property type="entry name" value="Phenazine_PhzF-like"/>
</dbReference>
<evidence type="ECO:0000313" key="3">
    <source>
        <dbReference type="Proteomes" id="UP000054466"/>
    </source>
</evidence>
<dbReference type="HOGENOM" id="CLU_048756_1_1_1"/>
<dbReference type="Pfam" id="PF02567">
    <property type="entry name" value="PhzC-PhzF"/>
    <property type="match status" value="1"/>
</dbReference>
<dbReference type="RefSeq" id="XP_016253267.1">
    <property type="nucleotide sequence ID" value="XM_016391365.1"/>
</dbReference>
<evidence type="ECO:0000256" key="1">
    <source>
        <dbReference type="SAM" id="MobiDB-lite"/>
    </source>
</evidence>
<keyword evidence="3" id="KW-1185">Reference proteome</keyword>
<dbReference type="VEuPathDB" id="FungiDB:PV07_04552"/>
<feature type="region of interest" description="Disordered" evidence="1">
    <location>
        <begin position="273"/>
        <end position="293"/>
    </location>
</feature>
<sequence length="362" mass="39342">MASGPHTFVTMVVFSPEKFQGNPLAVVSVHGHALSQKRKAQIAKEFKFSETAFLHDAPGPGHPRLLEIFTETGEELPFAGHPVIGAAYYIFSYLERMHYGGPADRDTQKQTAVLLTKAGRIPIFFNPYRQVAACAVPFSYHIHAHRVPIEKIISTQPHIQIVPTIDKEKDKTFPLVSIVKGMTFVLVDLTDNAEIFGALQGGKSPEAELDAEWSPSFVGCMYYKVLAKNEQPGEPAIHNVQARMISHGIEDPGTGSACCALACYLALNDAGSPSEPKKPAEEATDKGTADSELAKKTEELKVGEAKNERKVFGIQQGAEMGRLCTIAVEVDVKTDAHGKRSIANVILSGRANLHLKGEILGF</sequence>
<gene>
    <name evidence="2" type="ORF">PV07_04552</name>
</gene>
<dbReference type="AlphaFoldDB" id="A0A0D1ZYA1"/>
<organism evidence="2 3">
    <name type="scientific">Cladophialophora immunda</name>
    <dbReference type="NCBI Taxonomy" id="569365"/>
    <lineage>
        <taxon>Eukaryota</taxon>
        <taxon>Fungi</taxon>
        <taxon>Dikarya</taxon>
        <taxon>Ascomycota</taxon>
        <taxon>Pezizomycotina</taxon>
        <taxon>Eurotiomycetes</taxon>
        <taxon>Chaetothyriomycetidae</taxon>
        <taxon>Chaetothyriales</taxon>
        <taxon>Herpotrichiellaceae</taxon>
        <taxon>Cladophialophora</taxon>
    </lineage>
</organism>
<proteinExistence type="predicted"/>
<dbReference type="GeneID" id="27343746"/>
<feature type="compositionally biased region" description="Basic and acidic residues" evidence="1">
    <location>
        <begin position="275"/>
        <end position="293"/>
    </location>
</feature>
<dbReference type="PANTHER" id="PTHR13774:SF32">
    <property type="entry name" value="ANTISENSE-ENHANCING SEQUENCE 1"/>
    <property type="match status" value="1"/>
</dbReference>
<dbReference type="SUPFAM" id="SSF54506">
    <property type="entry name" value="Diaminopimelate epimerase-like"/>
    <property type="match status" value="1"/>
</dbReference>
<dbReference type="Proteomes" id="UP000054466">
    <property type="component" value="Unassembled WGS sequence"/>
</dbReference>
<dbReference type="Gene3D" id="3.10.310.10">
    <property type="entry name" value="Diaminopimelate Epimerase, Chain A, domain 1"/>
    <property type="match status" value="2"/>
</dbReference>
<reference evidence="2 3" key="1">
    <citation type="submission" date="2015-01" db="EMBL/GenBank/DDBJ databases">
        <title>The Genome Sequence of Cladophialophora immunda CBS83496.</title>
        <authorList>
            <consortium name="The Broad Institute Genomics Platform"/>
            <person name="Cuomo C."/>
            <person name="de Hoog S."/>
            <person name="Gorbushina A."/>
            <person name="Stielow B."/>
            <person name="Teixiera M."/>
            <person name="Abouelleil A."/>
            <person name="Chapman S.B."/>
            <person name="Priest M."/>
            <person name="Young S.K."/>
            <person name="Wortman J."/>
            <person name="Nusbaum C."/>
            <person name="Birren B."/>
        </authorList>
    </citation>
    <scope>NUCLEOTIDE SEQUENCE [LARGE SCALE GENOMIC DNA]</scope>
    <source>
        <strain evidence="2 3">CBS 83496</strain>
    </source>
</reference>
<dbReference type="GO" id="GO:0016853">
    <property type="term" value="F:isomerase activity"/>
    <property type="evidence" value="ECO:0007669"/>
    <property type="project" value="TreeGrafter"/>
</dbReference>
<dbReference type="GO" id="GO:0005737">
    <property type="term" value="C:cytoplasm"/>
    <property type="evidence" value="ECO:0007669"/>
    <property type="project" value="TreeGrafter"/>
</dbReference>
<name>A0A0D1ZYA1_9EURO</name>
<evidence type="ECO:0000313" key="2">
    <source>
        <dbReference type="EMBL" id="KIW33051.1"/>
    </source>
</evidence>
<evidence type="ECO:0008006" key="4">
    <source>
        <dbReference type="Google" id="ProtNLM"/>
    </source>
</evidence>
<dbReference type="EMBL" id="KN847041">
    <property type="protein sequence ID" value="KIW33051.1"/>
    <property type="molecule type" value="Genomic_DNA"/>
</dbReference>
<dbReference type="PANTHER" id="PTHR13774">
    <property type="entry name" value="PHENAZINE BIOSYNTHESIS PROTEIN"/>
    <property type="match status" value="1"/>
</dbReference>
<dbReference type="OrthoDB" id="75169at2759"/>
<accession>A0A0D1ZYA1</accession>
<dbReference type="STRING" id="569365.A0A0D1ZYA1"/>